<name>A0A0B2AXX8_9ACTN</name>
<dbReference type="GO" id="GO:0008478">
    <property type="term" value="F:pyridoxal kinase activity"/>
    <property type="evidence" value="ECO:0007669"/>
    <property type="project" value="UniProtKB-EC"/>
</dbReference>
<dbReference type="EMBL" id="PGEZ01000001">
    <property type="protein sequence ID" value="PJJ56048.1"/>
    <property type="molecule type" value="Genomic_DNA"/>
</dbReference>
<evidence type="ECO:0000256" key="2">
    <source>
        <dbReference type="ARBA" id="ARBA00022679"/>
    </source>
</evidence>
<dbReference type="CDD" id="cd01173">
    <property type="entry name" value="pyridoxal_pyridoxamine_kinase"/>
    <property type="match status" value="1"/>
</dbReference>
<dbReference type="InterPro" id="IPR029056">
    <property type="entry name" value="Ribokinase-like"/>
</dbReference>
<evidence type="ECO:0000313" key="7">
    <source>
        <dbReference type="EMBL" id="PJJ56048.1"/>
    </source>
</evidence>
<evidence type="ECO:0000256" key="4">
    <source>
        <dbReference type="ARBA" id="ARBA00022777"/>
    </source>
</evidence>
<dbReference type="PANTHER" id="PTHR10534:SF2">
    <property type="entry name" value="PYRIDOXAL KINASE"/>
    <property type="match status" value="1"/>
</dbReference>
<keyword evidence="4 7" id="KW-0418">Kinase</keyword>
<feature type="domain" description="Pyridoxamine kinase/Phosphomethylpyrimidine kinase" evidence="6">
    <location>
        <begin position="75"/>
        <end position="242"/>
    </location>
</feature>
<sequence>MQVLSIQSQVAYGHAGNSSAVFPLQRLGVDVWPVNTVGFSNHSGYGVWRGTVYEASQVADVVTGVAERGVLPGIDAVLSGYQGSPDIGEVILDAVEQVKAANPRAVYCADPVIGDRGRGVYVRPGIAELMRDRIVPAADLTTPNQFELELLAGGPVGTLDELLDAVAALRARGPRTVLVTSVEVLDPGGDTISMVGVDPSGAYVVTTPMLTMKVVAGSGDATTAMFLGRMLQSGMDLPGSLERVASSIFGVLDHTRRTDAAEMELVAAQDVIANPPTEFAVERLV</sequence>
<keyword evidence="8" id="KW-1185">Reference proteome</keyword>
<dbReference type="GO" id="GO:0005829">
    <property type="term" value="C:cytosol"/>
    <property type="evidence" value="ECO:0007669"/>
    <property type="project" value="TreeGrafter"/>
</dbReference>
<dbReference type="PANTHER" id="PTHR10534">
    <property type="entry name" value="PYRIDOXAL KINASE"/>
    <property type="match status" value="1"/>
</dbReference>
<proteinExistence type="predicted"/>
<dbReference type="GO" id="GO:0005524">
    <property type="term" value="F:ATP binding"/>
    <property type="evidence" value="ECO:0007669"/>
    <property type="project" value="UniProtKB-KW"/>
</dbReference>
<dbReference type="OrthoDB" id="9800808at2"/>
<keyword evidence="5" id="KW-0067">ATP-binding</keyword>
<evidence type="ECO:0000259" key="6">
    <source>
        <dbReference type="Pfam" id="PF08543"/>
    </source>
</evidence>
<protein>
    <recommendedName>
        <fullName evidence="1">pyridoxal kinase</fullName>
        <ecNumber evidence="1">2.7.1.35</ecNumber>
    </recommendedName>
</protein>
<dbReference type="NCBIfam" id="NF004398">
    <property type="entry name" value="PRK05756.1"/>
    <property type="match status" value="1"/>
</dbReference>
<dbReference type="AlphaFoldDB" id="A0A0B2AXX8"/>
<dbReference type="InterPro" id="IPR004625">
    <property type="entry name" value="PyrdxlKinase"/>
</dbReference>
<reference evidence="7 8" key="1">
    <citation type="submission" date="2017-11" db="EMBL/GenBank/DDBJ databases">
        <title>Genomic Encyclopedia of Archaeal and Bacterial Type Strains, Phase II (KMG-II): From Individual Species to Whole Genera.</title>
        <authorList>
            <person name="Goeker M."/>
        </authorList>
    </citation>
    <scope>NUCLEOTIDE SEQUENCE [LARGE SCALE GENOMIC DNA]</scope>
    <source>
        <strain evidence="7 8">DSM 27763</strain>
    </source>
</reference>
<comment type="caution">
    <text evidence="7">The sequence shown here is derived from an EMBL/GenBank/DDBJ whole genome shotgun (WGS) entry which is preliminary data.</text>
</comment>
<evidence type="ECO:0000256" key="5">
    <source>
        <dbReference type="ARBA" id="ARBA00022840"/>
    </source>
</evidence>
<dbReference type="RefSeq" id="WP_039368645.1">
    <property type="nucleotide sequence ID" value="NZ_PGEZ01000001.1"/>
</dbReference>
<dbReference type="Pfam" id="PF08543">
    <property type="entry name" value="Phos_pyr_kin"/>
    <property type="match status" value="1"/>
</dbReference>
<accession>A0A0B2AXX8</accession>
<gene>
    <name evidence="7" type="ORF">CLV56_0252</name>
</gene>
<evidence type="ECO:0000256" key="3">
    <source>
        <dbReference type="ARBA" id="ARBA00022741"/>
    </source>
</evidence>
<keyword evidence="3" id="KW-0547">Nucleotide-binding</keyword>
<evidence type="ECO:0000313" key="8">
    <source>
        <dbReference type="Proteomes" id="UP000230842"/>
    </source>
</evidence>
<keyword evidence="2" id="KW-0808">Transferase</keyword>
<evidence type="ECO:0000256" key="1">
    <source>
        <dbReference type="ARBA" id="ARBA00012104"/>
    </source>
</evidence>
<organism evidence="7 8">
    <name type="scientific">Mumia flava</name>
    <dbReference type="NCBI Taxonomy" id="1348852"/>
    <lineage>
        <taxon>Bacteria</taxon>
        <taxon>Bacillati</taxon>
        <taxon>Actinomycetota</taxon>
        <taxon>Actinomycetes</taxon>
        <taxon>Propionibacteriales</taxon>
        <taxon>Nocardioidaceae</taxon>
        <taxon>Mumia</taxon>
    </lineage>
</organism>
<dbReference type="InterPro" id="IPR013749">
    <property type="entry name" value="PM/HMP-P_kinase-1"/>
</dbReference>
<dbReference type="SUPFAM" id="SSF53613">
    <property type="entry name" value="Ribokinase-like"/>
    <property type="match status" value="1"/>
</dbReference>
<dbReference type="NCBIfam" id="TIGR00687">
    <property type="entry name" value="pyridox_kin"/>
    <property type="match status" value="1"/>
</dbReference>
<dbReference type="EC" id="2.7.1.35" evidence="1"/>
<dbReference type="Proteomes" id="UP000230842">
    <property type="component" value="Unassembled WGS sequence"/>
</dbReference>
<dbReference type="GO" id="GO:0009443">
    <property type="term" value="P:pyridoxal 5'-phosphate salvage"/>
    <property type="evidence" value="ECO:0007669"/>
    <property type="project" value="InterPro"/>
</dbReference>
<dbReference type="Gene3D" id="3.40.1190.20">
    <property type="match status" value="1"/>
</dbReference>